<dbReference type="EMBL" id="JH767173">
    <property type="protein sequence ID" value="EQC30740.1"/>
    <property type="molecule type" value="Genomic_DNA"/>
</dbReference>
<dbReference type="PANTHER" id="PTHR38696:SF1">
    <property type="entry name" value="MEDIATOR OF RNA POLYMERASE II TRANSCRIPTION SUBUNIT 13"/>
    <property type="match status" value="1"/>
</dbReference>
<name>T0QB30_SAPDV</name>
<evidence type="ECO:0000313" key="1">
    <source>
        <dbReference type="EMBL" id="EQC30740.1"/>
    </source>
</evidence>
<dbReference type="Proteomes" id="UP000030762">
    <property type="component" value="Unassembled WGS sequence"/>
</dbReference>
<dbReference type="OrthoDB" id="58379at2759"/>
<organism evidence="1 2">
    <name type="scientific">Saprolegnia diclina (strain VS20)</name>
    <dbReference type="NCBI Taxonomy" id="1156394"/>
    <lineage>
        <taxon>Eukaryota</taxon>
        <taxon>Sar</taxon>
        <taxon>Stramenopiles</taxon>
        <taxon>Oomycota</taxon>
        <taxon>Saprolegniomycetes</taxon>
        <taxon>Saprolegniales</taxon>
        <taxon>Saprolegniaceae</taxon>
        <taxon>Saprolegnia</taxon>
    </lineage>
</organism>
<accession>T0QB30</accession>
<sequence>MTTFACLAFMRFDQLRLIGFPPEAKDWTPKRSCAPQRDSVGAKGSRLSRFLVLEILLALKRHGYTLHSSSDVSNSERTRDTLVFSFDLPEESPTMFAISTNASDLLHLLRAPVELQTVVEQLIAHHWPAARTASQDARLRAGLHCTELKFRESPWGFSGMSNMSDDDSACIVLLYLLAALEERGWHLYGSIGQATSISDGRAKDTWYQAVPFAVPVAKDCGDPMAPSAPAYMA</sequence>
<dbReference type="GeneID" id="19952226"/>
<dbReference type="VEuPathDB" id="FungiDB:SDRG_11499"/>
<dbReference type="RefSeq" id="XP_008615764.1">
    <property type="nucleotide sequence ID" value="XM_008617542.1"/>
</dbReference>
<dbReference type="AlphaFoldDB" id="T0QB30"/>
<dbReference type="OMA" id="HEIVRTY"/>
<dbReference type="InParanoid" id="T0QB30"/>
<protein>
    <submittedName>
        <fullName evidence="1">Uncharacterized protein</fullName>
    </submittedName>
</protein>
<keyword evidence="2" id="KW-1185">Reference proteome</keyword>
<dbReference type="PANTHER" id="PTHR38696">
    <property type="entry name" value="MEDIATOR OF RNA POLYMERASE II TRANSCRIPTION SUBUNIT 13"/>
    <property type="match status" value="1"/>
</dbReference>
<proteinExistence type="predicted"/>
<gene>
    <name evidence="1" type="ORF">SDRG_11499</name>
</gene>
<reference evidence="1 2" key="1">
    <citation type="submission" date="2012-04" db="EMBL/GenBank/DDBJ databases">
        <title>The Genome Sequence of Saprolegnia declina VS20.</title>
        <authorList>
            <consortium name="The Broad Institute Genome Sequencing Platform"/>
            <person name="Russ C."/>
            <person name="Nusbaum C."/>
            <person name="Tyler B."/>
            <person name="van West P."/>
            <person name="Dieguez-Uribeondo J."/>
            <person name="de Bruijn I."/>
            <person name="Tripathy S."/>
            <person name="Jiang R."/>
            <person name="Young S.K."/>
            <person name="Zeng Q."/>
            <person name="Gargeya S."/>
            <person name="Fitzgerald M."/>
            <person name="Haas B."/>
            <person name="Abouelleil A."/>
            <person name="Alvarado L."/>
            <person name="Arachchi H.M."/>
            <person name="Berlin A."/>
            <person name="Chapman S.B."/>
            <person name="Goldberg J."/>
            <person name="Griggs A."/>
            <person name="Gujja S."/>
            <person name="Hansen M."/>
            <person name="Howarth C."/>
            <person name="Imamovic A."/>
            <person name="Larimer J."/>
            <person name="McCowen C."/>
            <person name="Montmayeur A."/>
            <person name="Murphy C."/>
            <person name="Neiman D."/>
            <person name="Pearson M."/>
            <person name="Priest M."/>
            <person name="Roberts A."/>
            <person name="Saif S."/>
            <person name="Shea T."/>
            <person name="Sisk P."/>
            <person name="Sykes S."/>
            <person name="Wortman J."/>
            <person name="Nusbaum C."/>
            <person name="Birren B."/>
        </authorList>
    </citation>
    <scope>NUCLEOTIDE SEQUENCE [LARGE SCALE GENOMIC DNA]</scope>
    <source>
        <strain evidence="1 2">VS20</strain>
    </source>
</reference>
<evidence type="ECO:0000313" key="2">
    <source>
        <dbReference type="Proteomes" id="UP000030762"/>
    </source>
</evidence>